<evidence type="ECO:0000256" key="6">
    <source>
        <dbReference type="SAM" id="SignalP"/>
    </source>
</evidence>
<dbReference type="Proteomes" id="UP001190926">
    <property type="component" value="Unassembled WGS sequence"/>
</dbReference>
<dbReference type="FunFam" id="2.60.40.420:FF:000034">
    <property type="entry name" value="Cupredoxin superfamily protein"/>
    <property type="match status" value="1"/>
</dbReference>
<feature type="compositionally biased region" description="Pro residues" evidence="5">
    <location>
        <begin position="135"/>
        <end position="194"/>
    </location>
</feature>
<organism evidence="8 9">
    <name type="scientific">Perilla frutescens var. hirtella</name>
    <name type="common">Perilla citriodora</name>
    <name type="synonym">Perilla setoyensis</name>
    <dbReference type="NCBI Taxonomy" id="608512"/>
    <lineage>
        <taxon>Eukaryota</taxon>
        <taxon>Viridiplantae</taxon>
        <taxon>Streptophyta</taxon>
        <taxon>Embryophyta</taxon>
        <taxon>Tracheophyta</taxon>
        <taxon>Spermatophyta</taxon>
        <taxon>Magnoliopsida</taxon>
        <taxon>eudicotyledons</taxon>
        <taxon>Gunneridae</taxon>
        <taxon>Pentapetalae</taxon>
        <taxon>asterids</taxon>
        <taxon>lamiids</taxon>
        <taxon>Lamiales</taxon>
        <taxon>Lamiaceae</taxon>
        <taxon>Nepetoideae</taxon>
        <taxon>Elsholtzieae</taxon>
        <taxon>Perilla</taxon>
    </lineage>
</organism>
<feature type="signal peptide" evidence="6">
    <location>
        <begin position="1"/>
        <end position="27"/>
    </location>
</feature>
<protein>
    <recommendedName>
        <fullName evidence="7">Phytocyanin domain-containing protein</fullName>
    </recommendedName>
</protein>
<feature type="domain" description="Phytocyanin" evidence="7">
    <location>
        <begin position="28"/>
        <end position="130"/>
    </location>
</feature>
<keyword evidence="9" id="KW-1185">Reference proteome</keyword>
<feature type="region of interest" description="Disordered" evidence="5">
    <location>
        <begin position="130"/>
        <end position="218"/>
    </location>
</feature>
<name>A0AAD4P719_PERFH</name>
<evidence type="ECO:0000256" key="1">
    <source>
        <dbReference type="ARBA" id="ARBA00022723"/>
    </source>
</evidence>
<evidence type="ECO:0000256" key="2">
    <source>
        <dbReference type="ARBA" id="ARBA00023008"/>
    </source>
</evidence>
<dbReference type="PROSITE" id="PS00196">
    <property type="entry name" value="COPPER_BLUE"/>
    <property type="match status" value="1"/>
</dbReference>
<sequence>MAFNNRGFLAALLLAVAAAELVGNAAAATYVVGDTLGWRVPNNPSDYSNWASRHVFRVGDVLVFNFMTNQHDVAQVTKADFDGCSSTTPILLGNTGPWNFTLNSTGDHYYICTFGGHCGLGQKLAINVTTASSPSPSPTPAPAPSPPIAPTPTPSGSPSPTPAPTPGSPAPSPGMGSPPSPSPGPGANPPPSPGAPGMTPPSEGLTPPSPPAPSSATTLTIGAPVVGFALVAFGLMI</sequence>
<evidence type="ECO:0000313" key="9">
    <source>
        <dbReference type="Proteomes" id="UP001190926"/>
    </source>
</evidence>
<dbReference type="InterPro" id="IPR003245">
    <property type="entry name" value="Phytocyanin_dom"/>
</dbReference>
<feature type="chain" id="PRO_5042037505" description="Phytocyanin domain-containing protein" evidence="6">
    <location>
        <begin position="28"/>
        <end position="237"/>
    </location>
</feature>
<dbReference type="InterPro" id="IPR028871">
    <property type="entry name" value="BlueCu_1_BS"/>
</dbReference>
<dbReference type="SUPFAM" id="SSF49503">
    <property type="entry name" value="Cupredoxins"/>
    <property type="match status" value="1"/>
</dbReference>
<feature type="compositionally biased region" description="Low complexity" evidence="5">
    <location>
        <begin position="195"/>
        <end position="206"/>
    </location>
</feature>
<dbReference type="GO" id="GO:0005886">
    <property type="term" value="C:plasma membrane"/>
    <property type="evidence" value="ECO:0007669"/>
    <property type="project" value="TreeGrafter"/>
</dbReference>
<gene>
    <name evidence="8" type="ORF">C2S53_011376</name>
</gene>
<dbReference type="GO" id="GO:0009055">
    <property type="term" value="F:electron transfer activity"/>
    <property type="evidence" value="ECO:0007669"/>
    <property type="project" value="InterPro"/>
</dbReference>
<evidence type="ECO:0000256" key="5">
    <source>
        <dbReference type="SAM" id="MobiDB-lite"/>
    </source>
</evidence>
<evidence type="ECO:0000256" key="3">
    <source>
        <dbReference type="ARBA" id="ARBA00023157"/>
    </source>
</evidence>
<dbReference type="InterPro" id="IPR008972">
    <property type="entry name" value="Cupredoxin"/>
</dbReference>
<dbReference type="CDD" id="cd13920">
    <property type="entry name" value="Stellacyanin"/>
    <property type="match status" value="1"/>
</dbReference>
<keyword evidence="3" id="KW-1015">Disulfide bond</keyword>
<dbReference type="Pfam" id="PF02298">
    <property type="entry name" value="Cu_bind_like"/>
    <property type="match status" value="1"/>
</dbReference>
<reference evidence="8 9" key="1">
    <citation type="journal article" date="2021" name="Nat. Commun.">
        <title>Incipient diploidization of the medicinal plant Perilla within 10,000 years.</title>
        <authorList>
            <person name="Zhang Y."/>
            <person name="Shen Q."/>
            <person name="Leng L."/>
            <person name="Zhang D."/>
            <person name="Chen S."/>
            <person name="Shi Y."/>
            <person name="Ning Z."/>
            <person name="Chen S."/>
        </authorList>
    </citation>
    <scope>NUCLEOTIDE SEQUENCE [LARGE SCALE GENOMIC DNA]</scope>
    <source>
        <strain evidence="9">cv. PC099</strain>
    </source>
</reference>
<dbReference type="AlphaFoldDB" id="A0AAD4P719"/>
<evidence type="ECO:0000259" key="7">
    <source>
        <dbReference type="PROSITE" id="PS51485"/>
    </source>
</evidence>
<dbReference type="PANTHER" id="PTHR33021">
    <property type="entry name" value="BLUE COPPER PROTEIN"/>
    <property type="match status" value="1"/>
</dbReference>
<dbReference type="Gene3D" id="2.60.40.420">
    <property type="entry name" value="Cupredoxins - blue copper proteins"/>
    <property type="match status" value="1"/>
</dbReference>
<dbReference type="EMBL" id="SDAM02000109">
    <property type="protein sequence ID" value="KAH6829283.1"/>
    <property type="molecule type" value="Genomic_DNA"/>
</dbReference>
<dbReference type="PANTHER" id="PTHR33021:SF325">
    <property type="entry name" value="PHYTOCYANIN DOMAIN-CONTAINING PROTEIN"/>
    <property type="match status" value="1"/>
</dbReference>
<keyword evidence="6" id="KW-0732">Signal</keyword>
<proteinExistence type="predicted"/>
<comment type="caution">
    <text evidence="8">The sequence shown here is derived from an EMBL/GenBank/DDBJ whole genome shotgun (WGS) entry which is preliminary data.</text>
</comment>
<keyword evidence="2" id="KW-0186">Copper</keyword>
<dbReference type="InterPro" id="IPR039391">
    <property type="entry name" value="Phytocyanin-like"/>
</dbReference>
<keyword evidence="1" id="KW-0479">Metal-binding</keyword>
<keyword evidence="4" id="KW-0325">Glycoprotein</keyword>
<accession>A0AAD4P719</accession>
<evidence type="ECO:0000256" key="4">
    <source>
        <dbReference type="ARBA" id="ARBA00023180"/>
    </source>
</evidence>
<dbReference type="GO" id="GO:0046872">
    <property type="term" value="F:metal ion binding"/>
    <property type="evidence" value="ECO:0007669"/>
    <property type="project" value="UniProtKB-KW"/>
</dbReference>
<evidence type="ECO:0000313" key="8">
    <source>
        <dbReference type="EMBL" id="KAH6829283.1"/>
    </source>
</evidence>
<dbReference type="PROSITE" id="PS51485">
    <property type="entry name" value="PHYTOCYANIN"/>
    <property type="match status" value="1"/>
</dbReference>